<dbReference type="PANTHER" id="PTHR33116:SF78">
    <property type="entry name" value="OS12G0587133 PROTEIN"/>
    <property type="match status" value="1"/>
</dbReference>
<dbReference type="Gramene" id="C.cajan_17534.t">
    <property type="protein sequence ID" value="C.cajan_17534.t.cds1"/>
    <property type="gene ID" value="C.cajan_17534"/>
</dbReference>
<dbReference type="PANTHER" id="PTHR33116">
    <property type="entry name" value="REVERSE TRANSCRIPTASE ZINC-BINDING DOMAIN-CONTAINING PROTEIN-RELATED-RELATED"/>
    <property type="match status" value="1"/>
</dbReference>
<proteinExistence type="predicted"/>
<dbReference type="Proteomes" id="UP000075243">
    <property type="component" value="Chromosome 7"/>
</dbReference>
<dbReference type="AlphaFoldDB" id="A0A151T8V8"/>
<gene>
    <name evidence="1" type="ORF">KK1_018054</name>
</gene>
<evidence type="ECO:0000313" key="1">
    <source>
        <dbReference type="EMBL" id="KYP63478.1"/>
    </source>
</evidence>
<evidence type="ECO:0000313" key="2">
    <source>
        <dbReference type="Proteomes" id="UP000075243"/>
    </source>
</evidence>
<dbReference type="OMA" id="IMNIDAF"/>
<name>A0A151T8V8_CAJCA</name>
<protein>
    <submittedName>
        <fullName evidence="1">Ribonuclease H protein At1g65750 family</fullName>
    </submittedName>
</protein>
<sequence>MGCVLLVRSVLQSMLIHSFQVYKWPISLLKLIEFWFRNFIWTESILHSNPNTVPWHKVFSDVEEGGLGIRSLIEINNVYMLKLCWNFFKGNTDWASVLGNRVVKKNGTVAQYLTSTIWASIRDMYSTVKTHSSWIIGNGKKVNFWTDRWLFMPIVDIMNIDAFVHSKFKSPVSCFLKNGSWHLPTPIQDRIGNQIANIIILFCG</sequence>
<accession>A0A151T8V8</accession>
<keyword evidence="2" id="KW-1185">Reference proteome</keyword>
<reference evidence="1 2" key="1">
    <citation type="journal article" date="2012" name="Nat. Biotechnol.">
        <title>Draft genome sequence of pigeonpea (Cajanus cajan), an orphan legume crop of resource-poor farmers.</title>
        <authorList>
            <person name="Varshney R.K."/>
            <person name="Chen W."/>
            <person name="Li Y."/>
            <person name="Bharti A.K."/>
            <person name="Saxena R.K."/>
            <person name="Schlueter J.A."/>
            <person name="Donoghue M.T."/>
            <person name="Azam S."/>
            <person name="Fan G."/>
            <person name="Whaley A.M."/>
            <person name="Farmer A.D."/>
            <person name="Sheridan J."/>
            <person name="Iwata A."/>
            <person name="Tuteja R."/>
            <person name="Penmetsa R.V."/>
            <person name="Wu W."/>
            <person name="Upadhyaya H.D."/>
            <person name="Yang S.P."/>
            <person name="Shah T."/>
            <person name="Saxena K.B."/>
            <person name="Michael T."/>
            <person name="McCombie W.R."/>
            <person name="Yang B."/>
            <person name="Zhang G."/>
            <person name="Yang H."/>
            <person name="Wang J."/>
            <person name="Spillane C."/>
            <person name="Cook D.R."/>
            <person name="May G.D."/>
            <person name="Xu X."/>
            <person name="Jackson S.A."/>
        </authorList>
    </citation>
    <scope>NUCLEOTIDE SEQUENCE [LARGE SCALE GENOMIC DNA]</scope>
    <source>
        <strain evidence="2">cv. Asha</strain>
    </source>
</reference>
<dbReference type="EMBL" id="CM003609">
    <property type="protein sequence ID" value="KYP63478.1"/>
    <property type="molecule type" value="Genomic_DNA"/>
</dbReference>
<organism evidence="1 2">
    <name type="scientific">Cajanus cajan</name>
    <name type="common">Pigeon pea</name>
    <name type="synonym">Cajanus indicus</name>
    <dbReference type="NCBI Taxonomy" id="3821"/>
    <lineage>
        <taxon>Eukaryota</taxon>
        <taxon>Viridiplantae</taxon>
        <taxon>Streptophyta</taxon>
        <taxon>Embryophyta</taxon>
        <taxon>Tracheophyta</taxon>
        <taxon>Spermatophyta</taxon>
        <taxon>Magnoliopsida</taxon>
        <taxon>eudicotyledons</taxon>
        <taxon>Gunneridae</taxon>
        <taxon>Pentapetalae</taxon>
        <taxon>rosids</taxon>
        <taxon>fabids</taxon>
        <taxon>Fabales</taxon>
        <taxon>Fabaceae</taxon>
        <taxon>Papilionoideae</taxon>
        <taxon>50 kb inversion clade</taxon>
        <taxon>NPAAA clade</taxon>
        <taxon>indigoferoid/millettioid clade</taxon>
        <taxon>Phaseoleae</taxon>
        <taxon>Cajanus</taxon>
    </lineage>
</organism>